<dbReference type="Proteomes" id="UP001107558">
    <property type="component" value="Unassembled WGS sequence"/>
</dbReference>
<evidence type="ECO:0000313" key="1">
    <source>
        <dbReference type="EMBL" id="KAG5666271.1"/>
    </source>
</evidence>
<evidence type="ECO:0000313" key="2">
    <source>
        <dbReference type="Proteomes" id="UP001107558"/>
    </source>
</evidence>
<name>A0A9J6B9C6_POLVA</name>
<reference evidence="1" key="1">
    <citation type="submission" date="2021-03" db="EMBL/GenBank/DDBJ databases">
        <title>Chromosome level genome of the anhydrobiotic midge Polypedilum vanderplanki.</title>
        <authorList>
            <person name="Yoshida Y."/>
            <person name="Kikawada T."/>
            <person name="Gusev O."/>
        </authorList>
    </citation>
    <scope>NUCLEOTIDE SEQUENCE</scope>
    <source>
        <strain evidence="1">NIAS01</strain>
        <tissue evidence="1">Whole body or cell culture</tissue>
    </source>
</reference>
<comment type="caution">
    <text evidence="1">The sequence shown here is derived from an EMBL/GenBank/DDBJ whole genome shotgun (WGS) entry which is preliminary data.</text>
</comment>
<dbReference type="AlphaFoldDB" id="A0A9J6B9C6"/>
<gene>
    <name evidence="1" type="ORF">PVAND_017606</name>
</gene>
<keyword evidence="2" id="KW-1185">Reference proteome</keyword>
<sequence length="197" mass="22542">MGNLQNLDKVSLLGITRFKYNDYSNAILGVHKDFMNQIKMAHETKKPIILSIRALQQSDKILIKVTTKLQFFTEVKEMCYKVFSDVAKSANFPVLLSNKLHDNLVVKYKSELLPYNIMLKVNDLLVGSKYENLSIESLKKSTNGKQTEKGRNLLNISQSGKNETFNQSRVEGRILAKRKPLINSVVVVPNDYKQMKF</sequence>
<organism evidence="1 2">
    <name type="scientific">Polypedilum vanderplanki</name>
    <name type="common">Sleeping chironomid midge</name>
    <dbReference type="NCBI Taxonomy" id="319348"/>
    <lineage>
        <taxon>Eukaryota</taxon>
        <taxon>Metazoa</taxon>
        <taxon>Ecdysozoa</taxon>
        <taxon>Arthropoda</taxon>
        <taxon>Hexapoda</taxon>
        <taxon>Insecta</taxon>
        <taxon>Pterygota</taxon>
        <taxon>Neoptera</taxon>
        <taxon>Endopterygota</taxon>
        <taxon>Diptera</taxon>
        <taxon>Nematocera</taxon>
        <taxon>Chironomoidea</taxon>
        <taxon>Chironomidae</taxon>
        <taxon>Chironominae</taxon>
        <taxon>Polypedilum</taxon>
        <taxon>Polypedilum</taxon>
    </lineage>
</organism>
<dbReference type="EMBL" id="JADBJN010000008">
    <property type="protein sequence ID" value="KAG5666271.1"/>
    <property type="molecule type" value="Genomic_DNA"/>
</dbReference>
<protein>
    <submittedName>
        <fullName evidence="1">Uncharacterized protein</fullName>
    </submittedName>
</protein>
<accession>A0A9J6B9C6</accession>
<proteinExistence type="predicted"/>